<gene>
    <name evidence="1" type="ORF">T11_15287</name>
    <name evidence="2" type="ORF">T11_2876</name>
</gene>
<evidence type="ECO:0000313" key="2">
    <source>
        <dbReference type="EMBL" id="KRZ04137.1"/>
    </source>
</evidence>
<protein>
    <submittedName>
        <fullName evidence="2">Uncharacterized protein</fullName>
    </submittedName>
</protein>
<dbReference type="AlphaFoldDB" id="A0A0V1H1B0"/>
<reference evidence="2 3" key="1">
    <citation type="submission" date="2015-01" db="EMBL/GenBank/DDBJ databases">
        <title>Evolution of Trichinella species and genotypes.</title>
        <authorList>
            <person name="Korhonen P.K."/>
            <person name="Edoardo P."/>
            <person name="Giuseppe L.R."/>
            <person name="Gasser R.B."/>
        </authorList>
    </citation>
    <scope>NUCLEOTIDE SEQUENCE [LARGE SCALE GENOMIC DNA]</scope>
    <source>
        <strain evidence="2">ISS1029</strain>
    </source>
</reference>
<dbReference type="OrthoDB" id="5936714at2759"/>
<comment type="caution">
    <text evidence="2">The sequence shown here is derived from an EMBL/GenBank/DDBJ whole genome shotgun (WGS) entry which is preliminary data.</text>
</comment>
<accession>A0A0V1H1B0</accession>
<name>A0A0V1H1B0_9BILA</name>
<proteinExistence type="predicted"/>
<evidence type="ECO:0000313" key="3">
    <source>
        <dbReference type="Proteomes" id="UP000055024"/>
    </source>
</evidence>
<sequence>MSLKHQLSRYPEKEREYADVIQLFLHQCWAEVVHDKGSLIGRTCDTPSPSSVLNYDPGRHRKDVFANWPSPRRSGCVLILVARSISSSSRKDL</sequence>
<dbReference type="EMBL" id="JYDP01000338">
    <property type="protein sequence ID" value="KRZ01094.1"/>
    <property type="molecule type" value="Genomic_DNA"/>
</dbReference>
<organism evidence="2 3">
    <name type="scientific">Trichinella zimbabwensis</name>
    <dbReference type="NCBI Taxonomy" id="268475"/>
    <lineage>
        <taxon>Eukaryota</taxon>
        <taxon>Metazoa</taxon>
        <taxon>Ecdysozoa</taxon>
        <taxon>Nematoda</taxon>
        <taxon>Enoplea</taxon>
        <taxon>Dorylaimia</taxon>
        <taxon>Trichinellida</taxon>
        <taxon>Trichinellidae</taxon>
        <taxon>Trichinella</taxon>
    </lineage>
</organism>
<dbReference type="Proteomes" id="UP000055024">
    <property type="component" value="Unassembled WGS sequence"/>
</dbReference>
<evidence type="ECO:0000313" key="1">
    <source>
        <dbReference type="EMBL" id="KRZ01094.1"/>
    </source>
</evidence>
<dbReference type="EMBL" id="JYDP01000172">
    <property type="protein sequence ID" value="KRZ04137.1"/>
    <property type="molecule type" value="Genomic_DNA"/>
</dbReference>
<keyword evidence="3" id="KW-1185">Reference proteome</keyword>